<dbReference type="InterPro" id="IPR052523">
    <property type="entry name" value="Trichothecene_AcTrans"/>
</dbReference>
<dbReference type="Pfam" id="PF00583">
    <property type="entry name" value="Acetyltransf_1"/>
    <property type="match status" value="1"/>
</dbReference>
<feature type="domain" description="N-acetyltransferase" evidence="1">
    <location>
        <begin position="130"/>
        <end position="189"/>
    </location>
</feature>
<reference evidence="2 3" key="1">
    <citation type="submission" date="2024-03" db="EMBL/GenBank/DDBJ databases">
        <title>Pseudoalteromonas qingdaonensis sp. nov., isolated from the intestines of marine benthic organisms.</title>
        <authorList>
            <person name="Lin X."/>
            <person name="Fang S."/>
            <person name="Hu X."/>
        </authorList>
    </citation>
    <scope>NUCLEOTIDE SEQUENCE [LARGE SCALE GENOMIC DNA]</scope>
    <source>
        <strain evidence="2 3">YIC-827</strain>
    </source>
</reference>
<dbReference type="InterPro" id="IPR000182">
    <property type="entry name" value="GNAT_dom"/>
</dbReference>
<sequence>MSVTVEYSVKYLTPEDLNLAASLIYQAYHKDPLMRELLHGHEQSEQNYEKKLRALIREELHTFWQAKQPLVGLFEDDRLQAIACVFSSTASLPAQRYWHWRLKLMMSAGYLTTQQLIEKEQTIRNALQTMGNYLFLAFIAVAPQSQRHGLGHYLLNSLDSLMQEDNDLKGMAVFVTQQPHIDFFISHGFEVLQTLQFSKVSGELLFKHKSNGV</sequence>
<dbReference type="PANTHER" id="PTHR42791">
    <property type="entry name" value="GNAT FAMILY ACETYLTRANSFERASE"/>
    <property type="match status" value="1"/>
</dbReference>
<dbReference type="RefSeq" id="WP_342676511.1">
    <property type="nucleotide sequence ID" value="NZ_JBCGCU010000003.1"/>
</dbReference>
<accession>A0ABU9MWC0</accession>
<protein>
    <submittedName>
        <fullName evidence="2">GNAT family N-acetyltransferase</fullName>
    </submittedName>
</protein>
<name>A0ABU9MWC0_9GAMM</name>
<dbReference type="Gene3D" id="3.40.630.30">
    <property type="match status" value="1"/>
</dbReference>
<proteinExistence type="predicted"/>
<dbReference type="PANTHER" id="PTHR42791:SF1">
    <property type="entry name" value="N-ACETYLTRANSFERASE DOMAIN-CONTAINING PROTEIN"/>
    <property type="match status" value="1"/>
</dbReference>
<dbReference type="Proteomes" id="UP001447008">
    <property type="component" value="Unassembled WGS sequence"/>
</dbReference>
<dbReference type="EMBL" id="JBCGCU010000003">
    <property type="protein sequence ID" value="MEM0514597.1"/>
    <property type="molecule type" value="Genomic_DNA"/>
</dbReference>
<dbReference type="InterPro" id="IPR016181">
    <property type="entry name" value="Acyl_CoA_acyltransferase"/>
</dbReference>
<gene>
    <name evidence="2" type="ORF">WCN91_03935</name>
</gene>
<evidence type="ECO:0000313" key="3">
    <source>
        <dbReference type="Proteomes" id="UP001447008"/>
    </source>
</evidence>
<keyword evidence="3" id="KW-1185">Reference proteome</keyword>
<comment type="caution">
    <text evidence="2">The sequence shown here is derived from an EMBL/GenBank/DDBJ whole genome shotgun (WGS) entry which is preliminary data.</text>
</comment>
<dbReference type="SUPFAM" id="SSF55729">
    <property type="entry name" value="Acyl-CoA N-acyltransferases (Nat)"/>
    <property type="match status" value="1"/>
</dbReference>
<organism evidence="2 3">
    <name type="scientific">Pseudoalteromonas qingdaonensis</name>
    <dbReference type="NCBI Taxonomy" id="3131913"/>
    <lineage>
        <taxon>Bacteria</taxon>
        <taxon>Pseudomonadati</taxon>
        <taxon>Pseudomonadota</taxon>
        <taxon>Gammaproteobacteria</taxon>
        <taxon>Alteromonadales</taxon>
        <taxon>Pseudoalteromonadaceae</taxon>
        <taxon>Pseudoalteromonas</taxon>
    </lineage>
</organism>
<evidence type="ECO:0000313" key="2">
    <source>
        <dbReference type="EMBL" id="MEM0514597.1"/>
    </source>
</evidence>
<evidence type="ECO:0000259" key="1">
    <source>
        <dbReference type="Pfam" id="PF00583"/>
    </source>
</evidence>